<comment type="subunit">
    <text evidence="2">Homodimer. Interacts with LigD.</text>
</comment>
<protein>
    <recommendedName>
        <fullName evidence="2">Non-homologous end joining protein Ku</fullName>
    </recommendedName>
</protein>
<dbReference type="PIRSF" id="PIRSF006493">
    <property type="entry name" value="Prok_Ku"/>
    <property type="match status" value="1"/>
</dbReference>
<dbReference type="GO" id="GO:0006310">
    <property type="term" value="P:DNA recombination"/>
    <property type="evidence" value="ECO:0007669"/>
    <property type="project" value="UniProtKB-KW"/>
</dbReference>
<dbReference type="Gene3D" id="2.40.290.10">
    <property type="match status" value="1"/>
</dbReference>
<dbReference type="SUPFAM" id="SSF100939">
    <property type="entry name" value="SPOC domain-like"/>
    <property type="match status" value="1"/>
</dbReference>
<feature type="region of interest" description="Disordered" evidence="3">
    <location>
        <begin position="255"/>
        <end position="302"/>
    </location>
</feature>
<dbReference type="GO" id="GO:0006303">
    <property type="term" value="P:double-strand break repair via nonhomologous end joining"/>
    <property type="evidence" value="ECO:0007669"/>
    <property type="project" value="UniProtKB-UniRule"/>
</dbReference>
<keyword evidence="2" id="KW-0234">DNA repair</keyword>
<dbReference type="PANTHER" id="PTHR41251:SF1">
    <property type="entry name" value="NON-HOMOLOGOUS END JOINING PROTEIN KU"/>
    <property type="match status" value="1"/>
</dbReference>
<keyword evidence="1 2" id="KW-0238">DNA-binding</keyword>
<evidence type="ECO:0000256" key="1">
    <source>
        <dbReference type="ARBA" id="ARBA00023125"/>
    </source>
</evidence>
<dbReference type="InterPro" id="IPR009187">
    <property type="entry name" value="Prok_Ku"/>
</dbReference>
<dbReference type="InterPro" id="IPR006164">
    <property type="entry name" value="DNA_bd_Ku70/Ku80"/>
</dbReference>
<dbReference type="STRING" id="665467.SAMN02982931_01271"/>
<keyword evidence="2" id="KW-0233">DNA recombination</keyword>
<dbReference type="Proteomes" id="UP000199071">
    <property type="component" value="Unassembled WGS sequence"/>
</dbReference>
<dbReference type="PANTHER" id="PTHR41251">
    <property type="entry name" value="NON-HOMOLOGOUS END JOINING PROTEIN KU"/>
    <property type="match status" value="1"/>
</dbReference>
<dbReference type="EMBL" id="FMXQ01000002">
    <property type="protein sequence ID" value="SDB16038.1"/>
    <property type="molecule type" value="Genomic_DNA"/>
</dbReference>
<evidence type="ECO:0000313" key="6">
    <source>
        <dbReference type="Proteomes" id="UP000199071"/>
    </source>
</evidence>
<evidence type="ECO:0000313" key="5">
    <source>
        <dbReference type="EMBL" id="SDB16038.1"/>
    </source>
</evidence>
<dbReference type="RefSeq" id="WP_090875541.1">
    <property type="nucleotide sequence ID" value="NZ_FMXQ01000002.1"/>
</dbReference>
<keyword evidence="2" id="KW-0227">DNA damage</keyword>
<dbReference type="GO" id="GO:0003690">
    <property type="term" value="F:double-stranded DNA binding"/>
    <property type="evidence" value="ECO:0007669"/>
    <property type="project" value="UniProtKB-UniRule"/>
</dbReference>
<gene>
    <name evidence="2" type="primary">ku</name>
    <name evidence="5" type="ORF">SAMN02982931_01271</name>
</gene>
<evidence type="ECO:0000259" key="4">
    <source>
        <dbReference type="SMART" id="SM00559"/>
    </source>
</evidence>
<comment type="function">
    <text evidence="2">With LigD forms a non-homologous end joining (NHEJ) DNA repair enzyme, which repairs dsDNA breaks with reduced fidelity. Binds linear dsDNA with 5'- and 3'- overhangs but not closed circular dsDNA nor ssDNA. Recruits and stimulates the ligase activity of LigD.</text>
</comment>
<dbReference type="Pfam" id="PF02735">
    <property type="entry name" value="Ku"/>
    <property type="match status" value="1"/>
</dbReference>
<feature type="domain" description="Ku" evidence="4">
    <location>
        <begin position="54"/>
        <end position="185"/>
    </location>
</feature>
<sequence length="302" mass="32783">MAARAYWQGQIRLALVSIPVQVFPATKSAARISFNQIHKPSGKRIRYQKVVPGVGEAAAEDIVKGYEVEKGKYVLITEDEIDDVKLEAKKTLDLIQFVDANEVEFLYIDKPYYVSPEDDATAGEAYVVLREALKATGKVGIGHIVARGHSNLVALRPSGKGLMIETLRYADEVHKPDAYFAEVPDAKPEPELLSLAEELIERKVKPFDPKAFSDPYEAALRELIEAKVENRPPESIDEPQIGAKVIDLMEALKKSVGGKASTSTKKAAASAKKPAAKKAPAGKSSAKSGSAKKTSSRGRRAA</sequence>
<name>A0A1G6B5U1_9HYPH</name>
<dbReference type="OrthoDB" id="9780854at2"/>
<reference evidence="5 6" key="1">
    <citation type="submission" date="2016-10" db="EMBL/GenBank/DDBJ databases">
        <authorList>
            <person name="de Groot N.N."/>
        </authorList>
    </citation>
    <scope>NUCLEOTIDE SEQUENCE [LARGE SCALE GENOMIC DNA]</scope>
    <source>
        <strain evidence="5 6">ATCC 35022</strain>
    </source>
</reference>
<evidence type="ECO:0000256" key="3">
    <source>
        <dbReference type="SAM" id="MobiDB-lite"/>
    </source>
</evidence>
<dbReference type="CDD" id="cd00789">
    <property type="entry name" value="KU_like"/>
    <property type="match status" value="1"/>
</dbReference>
<dbReference type="AlphaFoldDB" id="A0A1G6B5U1"/>
<comment type="similarity">
    <text evidence="2">Belongs to the prokaryotic Ku family.</text>
</comment>
<evidence type="ECO:0000256" key="2">
    <source>
        <dbReference type="HAMAP-Rule" id="MF_01875"/>
    </source>
</evidence>
<proteinExistence type="inferred from homology"/>
<dbReference type="InterPro" id="IPR016194">
    <property type="entry name" value="SPOC-like_C_dom_sf"/>
</dbReference>
<feature type="compositionally biased region" description="Low complexity" evidence="3">
    <location>
        <begin position="257"/>
        <end position="293"/>
    </location>
</feature>
<dbReference type="SMART" id="SM00559">
    <property type="entry name" value="Ku78"/>
    <property type="match status" value="1"/>
</dbReference>
<dbReference type="HAMAP" id="MF_01875">
    <property type="entry name" value="Prokaryotic_Ku"/>
    <property type="match status" value="1"/>
</dbReference>
<dbReference type="NCBIfam" id="TIGR02772">
    <property type="entry name" value="Ku_bact"/>
    <property type="match status" value="1"/>
</dbReference>
<accession>A0A1G6B5U1</accession>
<organism evidence="5 6">
    <name type="scientific">Bauldia litoralis</name>
    <dbReference type="NCBI Taxonomy" id="665467"/>
    <lineage>
        <taxon>Bacteria</taxon>
        <taxon>Pseudomonadati</taxon>
        <taxon>Pseudomonadota</taxon>
        <taxon>Alphaproteobacteria</taxon>
        <taxon>Hyphomicrobiales</taxon>
        <taxon>Kaistiaceae</taxon>
        <taxon>Bauldia</taxon>
    </lineage>
</organism>
<keyword evidence="6" id="KW-1185">Reference proteome</keyword>